<dbReference type="PANTHER" id="PTHR37984">
    <property type="entry name" value="PROTEIN CBG26694"/>
    <property type="match status" value="1"/>
</dbReference>
<dbReference type="CDD" id="cd09280">
    <property type="entry name" value="RNase_HI_eukaryote_like"/>
    <property type="match status" value="1"/>
</dbReference>
<dbReference type="GO" id="GO:0006310">
    <property type="term" value="P:DNA recombination"/>
    <property type="evidence" value="ECO:0007669"/>
    <property type="project" value="UniProtKB-KW"/>
</dbReference>
<proteinExistence type="predicted"/>
<dbReference type="Pfam" id="PF00075">
    <property type="entry name" value="RNase_H"/>
    <property type="match status" value="1"/>
</dbReference>
<dbReference type="EMBL" id="NCKU01014367">
    <property type="protein sequence ID" value="RWR99608.1"/>
    <property type="molecule type" value="Genomic_DNA"/>
</dbReference>
<dbReference type="PROSITE" id="PS50879">
    <property type="entry name" value="RNASE_H_1"/>
    <property type="match status" value="1"/>
</dbReference>
<evidence type="ECO:0000313" key="10">
    <source>
        <dbReference type="Proteomes" id="UP000285301"/>
    </source>
</evidence>
<dbReference type="PANTHER" id="PTHR37984:SF5">
    <property type="entry name" value="PROTEIN NYNRIN-LIKE"/>
    <property type="match status" value="1"/>
</dbReference>
<evidence type="ECO:0000259" key="8">
    <source>
        <dbReference type="PROSITE" id="PS50879"/>
    </source>
</evidence>
<evidence type="ECO:0000256" key="5">
    <source>
        <dbReference type="ARBA" id="ARBA00023172"/>
    </source>
</evidence>
<dbReference type="GO" id="GO:0071897">
    <property type="term" value="P:DNA biosynthetic process"/>
    <property type="evidence" value="ECO:0007669"/>
    <property type="project" value="UniProtKB-ARBA"/>
</dbReference>
<dbReference type="Pfam" id="PF17919">
    <property type="entry name" value="RT_RNaseH_2"/>
    <property type="match status" value="1"/>
</dbReference>
<dbReference type="GO" id="GO:0042575">
    <property type="term" value="C:DNA polymerase complex"/>
    <property type="evidence" value="ECO:0007669"/>
    <property type="project" value="UniProtKB-ARBA"/>
</dbReference>
<keyword evidence="4" id="KW-0255">Endonuclease</keyword>
<dbReference type="Proteomes" id="UP000285301">
    <property type="component" value="Unassembled WGS sequence"/>
</dbReference>
<dbReference type="SUPFAM" id="SSF53098">
    <property type="entry name" value="Ribonuclease H-like"/>
    <property type="match status" value="1"/>
</dbReference>
<dbReference type="AlphaFoldDB" id="A0A3S3RGN5"/>
<dbReference type="Gene3D" id="3.10.10.10">
    <property type="entry name" value="HIV Type 1 Reverse Transcriptase, subunit A, domain 1"/>
    <property type="match status" value="1"/>
</dbReference>
<feature type="domain" description="RNase H type-1" evidence="8">
    <location>
        <begin position="596"/>
        <end position="742"/>
    </location>
</feature>
<dbReference type="Pfam" id="PF00078">
    <property type="entry name" value="RVT_1"/>
    <property type="match status" value="1"/>
</dbReference>
<organism evidence="9 10">
    <name type="scientific">Dinothrombium tinctorium</name>
    <dbReference type="NCBI Taxonomy" id="1965070"/>
    <lineage>
        <taxon>Eukaryota</taxon>
        <taxon>Metazoa</taxon>
        <taxon>Ecdysozoa</taxon>
        <taxon>Arthropoda</taxon>
        <taxon>Chelicerata</taxon>
        <taxon>Arachnida</taxon>
        <taxon>Acari</taxon>
        <taxon>Acariformes</taxon>
        <taxon>Trombidiformes</taxon>
        <taxon>Prostigmata</taxon>
        <taxon>Anystina</taxon>
        <taxon>Parasitengona</taxon>
        <taxon>Trombidioidea</taxon>
        <taxon>Trombidiidae</taxon>
        <taxon>Dinothrombium</taxon>
    </lineage>
</organism>
<evidence type="ECO:0000256" key="1">
    <source>
        <dbReference type="ARBA" id="ARBA00022679"/>
    </source>
</evidence>
<dbReference type="GO" id="GO:0003676">
    <property type="term" value="F:nucleic acid binding"/>
    <property type="evidence" value="ECO:0007669"/>
    <property type="project" value="InterPro"/>
</dbReference>
<dbReference type="STRING" id="1965070.A0A3S3RGN5"/>
<dbReference type="GO" id="GO:0004523">
    <property type="term" value="F:RNA-DNA hybrid ribonuclease activity"/>
    <property type="evidence" value="ECO:0007669"/>
    <property type="project" value="InterPro"/>
</dbReference>
<dbReference type="PROSITE" id="PS50878">
    <property type="entry name" value="RT_POL"/>
    <property type="match status" value="1"/>
</dbReference>
<feature type="non-terminal residue" evidence="9">
    <location>
        <position position="772"/>
    </location>
</feature>
<dbReference type="InterPro" id="IPR041577">
    <property type="entry name" value="RT_RNaseH_2"/>
</dbReference>
<dbReference type="InterPro" id="IPR036397">
    <property type="entry name" value="RNaseH_sf"/>
</dbReference>
<dbReference type="InterPro" id="IPR021109">
    <property type="entry name" value="Peptidase_aspartic_dom_sf"/>
</dbReference>
<reference evidence="9 10" key="1">
    <citation type="journal article" date="2018" name="Gigascience">
        <title>Genomes of trombidid mites reveal novel predicted allergens and laterally-transferred genes associated with secondary metabolism.</title>
        <authorList>
            <person name="Dong X."/>
            <person name="Chaisiri K."/>
            <person name="Xia D."/>
            <person name="Armstrong S.D."/>
            <person name="Fang Y."/>
            <person name="Donnelly M.J."/>
            <person name="Kadowaki T."/>
            <person name="McGarry J.W."/>
            <person name="Darby A.C."/>
            <person name="Makepeace B.L."/>
        </authorList>
    </citation>
    <scope>NUCLEOTIDE SEQUENCE [LARGE SCALE GENOMIC DNA]</scope>
    <source>
        <strain evidence="9">UoL-WK</strain>
    </source>
</reference>
<dbReference type="InterPro" id="IPR012337">
    <property type="entry name" value="RNaseH-like_sf"/>
</dbReference>
<dbReference type="Gene3D" id="3.30.420.10">
    <property type="entry name" value="Ribonuclease H-like superfamily/Ribonuclease H"/>
    <property type="match status" value="1"/>
</dbReference>
<accession>A0A3S3RGN5</accession>
<keyword evidence="2" id="KW-0548">Nucleotidyltransferase</keyword>
<evidence type="ECO:0000313" key="9">
    <source>
        <dbReference type="EMBL" id="RWR99608.1"/>
    </source>
</evidence>
<dbReference type="CDD" id="cd01647">
    <property type="entry name" value="RT_LTR"/>
    <property type="match status" value="1"/>
</dbReference>
<dbReference type="SUPFAM" id="SSF56672">
    <property type="entry name" value="DNA/RNA polymerases"/>
    <property type="match status" value="1"/>
</dbReference>
<keyword evidence="5" id="KW-0233">DNA recombination</keyword>
<gene>
    <name evidence="9" type="ORF">B4U79_00982</name>
</gene>
<dbReference type="InterPro" id="IPR000477">
    <property type="entry name" value="RT_dom"/>
</dbReference>
<dbReference type="InterPro" id="IPR043128">
    <property type="entry name" value="Rev_trsase/Diguanyl_cyclase"/>
</dbReference>
<keyword evidence="4" id="KW-0378">Hydrolase</keyword>
<evidence type="ECO:0000256" key="6">
    <source>
        <dbReference type="ARBA" id="ARBA00023268"/>
    </source>
</evidence>
<keyword evidence="6" id="KW-0511">Multifunctional enzyme</keyword>
<dbReference type="CDD" id="cd00303">
    <property type="entry name" value="retropepsin_like"/>
    <property type="match status" value="1"/>
</dbReference>
<name>A0A3S3RGN5_9ACAR</name>
<keyword evidence="1" id="KW-0808">Transferase</keyword>
<dbReference type="Gene3D" id="2.40.70.10">
    <property type="entry name" value="Acid Proteases"/>
    <property type="match status" value="1"/>
</dbReference>
<keyword evidence="10" id="KW-1185">Reference proteome</keyword>
<evidence type="ECO:0000256" key="4">
    <source>
        <dbReference type="ARBA" id="ARBA00022759"/>
    </source>
</evidence>
<dbReference type="OrthoDB" id="6742124at2759"/>
<dbReference type="InterPro" id="IPR002156">
    <property type="entry name" value="RNaseH_domain"/>
</dbReference>
<dbReference type="InterPro" id="IPR050951">
    <property type="entry name" value="Retrovirus_Pol_polyprotein"/>
</dbReference>
<evidence type="ECO:0000259" key="7">
    <source>
        <dbReference type="PROSITE" id="PS50878"/>
    </source>
</evidence>
<sequence>MVDNGATNCYIRIDAAIELKLLIDPLDISQVIAFNRTTTPSLGTVRADLIIKGDSKNYSVEFVVVKDAPRKVVIGKNFLRGKAVLDYVNKEMTFHSAEISNPHQNDSKKERANSRKEVQLKLICGEAMECGAMADIEKVRDLLDKYDDLFKMSNGKQKYIPGVEFCIETGEAKPFKQKVRQLSPDDKKALENIINDLIQRDVIRLSNSEWASAVVLVNKQDGSKRLCGDFRELNKLTRRDCYPLPNIELLLHRLQGKMVFSKLDCQDGFNHLKIRECDQPKTAIITPIGLFEYKAMPFGLKNAPSQFQRAMDNALKDVKKEAIVFIDDIIIASLSVEEHLIDLNKVFHCLKSSNVTLKAKKCKLFQDSVEILGHRITKDGIEAQPIKIQRILQQNKPQNLQELQSYLGAINYISKFIPNSASLISPLRSLLKRKTKFKWESKHDEAFDNIKKALGHLKPLAFLDNEAPKIVELESDAYTIAATLFQCDKNDIKKISIVDHKSRSLTASEERYCELEKEALALKFALSKFRPYLSSSEFIVKTGKPHFKTSVEKREISPRMTRIMLDIQDLNFKIELAKKISAFSTQNDIKKISKDLDLIQNVYIDGACRNNGKENAIASYGCYWGENHPLNTNGILEQNASNQRAELVAAIKAMEQAISSGLESVRIITDSNYLVKSITEWLPLWQKTNWVNSKGKVIANKDLHQELLKLTSKLNVIWKHVNGHAGVKGNEEAHALAAKALDTNMISLCCVTEQIDFKTEQEKDSYLINIKK</sequence>
<feature type="domain" description="Reverse transcriptase" evidence="7">
    <location>
        <begin position="198"/>
        <end position="376"/>
    </location>
</feature>
<evidence type="ECO:0000256" key="3">
    <source>
        <dbReference type="ARBA" id="ARBA00022722"/>
    </source>
</evidence>
<protein>
    <submittedName>
        <fullName evidence="9">Uncharacterized protein</fullName>
    </submittedName>
</protein>
<dbReference type="InterPro" id="IPR043502">
    <property type="entry name" value="DNA/RNA_pol_sf"/>
</dbReference>
<dbReference type="GO" id="GO:0016779">
    <property type="term" value="F:nucleotidyltransferase activity"/>
    <property type="evidence" value="ECO:0007669"/>
    <property type="project" value="UniProtKB-KW"/>
</dbReference>
<dbReference type="FunFam" id="3.30.70.270:FF:000063">
    <property type="entry name" value="Zinc knuckle domaincontaining protein"/>
    <property type="match status" value="1"/>
</dbReference>
<keyword evidence="3" id="KW-0540">Nuclease</keyword>
<dbReference type="Gene3D" id="3.30.70.270">
    <property type="match status" value="2"/>
</dbReference>
<evidence type="ECO:0000256" key="2">
    <source>
        <dbReference type="ARBA" id="ARBA00022695"/>
    </source>
</evidence>
<comment type="caution">
    <text evidence="9">The sequence shown here is derived from an EMBL/GenBank/DDBJ whole genome shotgun (WGS) entry which is preliminary data.</text>
</comment>